<dbReference type="EMBL" id="CAJNOU010001157">
    <property type="protein sequence ID" value="CAF1160916.1"/>
    <property type="molecule type" value="Genomic_DNA"/>
</dbReference>
<reference evidence="3" key="1">
    <citation type="submission" date="2021-02" db="EMBL/GenBank/DDBJ databases">
        <authorList>
            <person name="Nowell W R."/>
        </authorList>
    </citation>
    <scope>NUCLEOTIDE SEQUENCE</scope>
</reference>
<gene>
    <name evidence="3" type="ORF">SEV965_LOCUS18967</name>
</gene>
<proteinExistence type="predicted"/>
<evidence type="ECO:0000313" key="4">
    <source>
        <dbReference type="Proteomes" id="UP000663889"/>
    </source>
</evidence>
<feature type="domain" description="C-methyltransferase" evidence="2">
    <location>
        <begin position="481"/>
        <end position="626"/>
    </location>
</feature>
<dbReference type="InterPro" id="IPR013691">
    <property type="entry name" value="MeTrfase_14"/>
</dbReference>
<dbReference type="Pfam" id="PF08484">
    <property type="entry name" value="Methyltransf_14"/>
    <property type="match status" value="1"/>
</dbReference>
<dbReference type="SUPFAM" id="SSF51735">
    <property type="entry name" value="NAD(P)-binding Rossmann-fold domains"/>
    <property type="match status" value="1"/>
</dbReference>
<name>A0A814TE66_9BILA</name>
<dbReference type="PANTHER" id="PTHR43861:SF5">
    <property type="entry name" value="BLL5978 PROTEIN"/>
    <property type="match status" value="1"/>
</dbReference>
<evidence type="ECO:0000259" key="1">
    <source>
        <dbReference type="Pfam" id="PF08421"/>
    </source>
</evidence>
<evidence type="ECO:0000313" key="3">
    <source>
        <dbReference type="EMBL" id="CAF1160916.1"/>
    </source>
</evidence>
<dbReference type="Gene3D" id="3.40.50.150">
    <property type="entry name" value="Vaccinia Virus protein VP39"/>
    <property type="match status" value="1"/>
</dbReference>
<dbReference type="SUPFAM" id="SSF53335">
    <property type="entry name" value="S-adenosyl-L-methionine-dependent methyltransferases"/>
    <property type="match status" value="2"/>
</dbReference>
<dbReference type="Pfam" id="PF08421">
    <property type="entry name" value="Methyltransf_13"/>
    <property type="match status" value="1"/>
</dbReference>
<dbReference type="PANTHER" id="PTHR43861">
    <property type="entry name" value="TRANS-ACONITATE 2-METHYLTRANSFERASE-RELATED"/>
    <property type="match status" value="1"/>
</dbReference>
<dbReference type="Gene3D" id="3.40.50.720">
    <property type="entry name" value="NAD(P)-binding Rossmann-like Domain"/>
    <property type="match status" value="2"/>
</dbReference>
<dbReference type="AlphaFoldDB" id="A0A814TE66"/>
<dbReference type="InterPro" id="IPR036291">
    <property type="entry name" value="NAD(P)-bd_dom_sf"/>
</dbReference>
<accession>A0A814TE66</accession>
<dbReference type="InterPro" id="IPR029063">
    <property type="entry name" value="SAM-dependent_MTases_sf"/>
</dbReference>
<dbReference type="Pfam" id="PF13489">
    <property type="entry name" value="Methyltransf_23"/>
    <property type="match status" value="1"/>
</dbReference>
<feature type="domain" description="Methyltransferase putative zinc binding" evidence="1">
    <location>
        <begin position="219"/>
        <end position="280"/>
    </location>
</feature>
<dbReference type="InterPro" id="IPR013630">
    <property type="entry name" value="Methyltransf_Zn-bd_dom_put"/>
</dbReference>
<sequence>MLPSQLLVFASTSAIAEGSGSTFLDEDSAVQSHLFDSYVASMLRRENTLRNLSLISNTAPQMVGLRFGTVIGLSQSQRIDLSHMALVCQAFLNGRLDVTHPESNRAFLSMEDLLRAVTVLIEHSKNAKKFDLFHLQSFSASISNVANEIASSTRAHIHVSDHPVNKDKLGFALNTKKFCTTFTFTFKDNQTQVIEELIKDVPRMCLGRQSYLDNDSIPCVVCGSRVMHTILDLNTQPLANDFRNRTEESLKCKRFPLRLVRCPKCYHTQLSYIVDRAYLFSHYLYQSGTSQSLKNYFEWLAQKTISESGKENGTVLEIACNDGSQLNQFSKRGWKTVGVDPANNLVELARKQGHIVYTGFWGVDNFSHLPSSDSLDIIIAQNVLAHVDNPVQFLRACVSIMNVRTKLYIQTSQCEMYETGQFDTVYHEHISFFTAHSFKKIAETVGLRIVNFEITPIHGRSCLVTFQRVRMSGASFDTVFQTQHVPSLSLAIQKECDLGVKETWFYVKYQAQALALRRWIVHQLATLHNQDHTIVAYGAAAKGMVLLHFLLESSDGLWNISYVVDDAPLKQNTYCPGTSIPVLSSSELSKHNSSKPLTIVMFAWNFWEEISNRIRQQTVNIGIKTVFILLPFPHQQLLKFESNGILILTQNIQRPLPWPPMISSPRRRVLLISHFFNEQFLLPFWIRHHAPMFDMAILIDYNSTDRSVEIIRREAPHTWKIVRSRNMNFDAHLVDAEVQDYERMYPTAWKIALNTPEFLVHPDLRQALADIELNTSTIAFRLRSITMSGNDYIALQRFSSLLLQRSLYICDKNNAAEIHGETPASRYIHRYVFAPYQVGRHGLMNNNWQWLSIGFIAKFVFTPWPEIIKRKLQIHTRIPASDSIRGLGGHHIVNLDQLTNQKNNIQRTPQCDLRNYTAISDELMMIHRSWQETVDP</sequence>
<dbReference type="Gene3D" id="6.20.50.110">
    <property type="entry name" value="Methyltransferase, zinc-binding domain"/>
    <property type="match status" value="1"/>
</dbReference>
<protein>
    <submittedName>
        <fullName evidence="3">Uncharacterized protein</fullName>
    </submittedName>
</protein>
<evidence type="ECO:0000259" key="2">
    <source>
        <dbReference type="Pfam" id="PF08484"/>
    </source>
</evidence>
<organism evidence="3 4">
    <name type="scientific">Rotaria sordida</name>
    <dbReference type="NCBI Taxonomy" id="392033"/>
    <lineage>
        <taxon>Eukaryota</taxon>
        <taxon>Metazoa</taxon>
        <taxon>Spiralia</taxon>
        <taxon>Gnathifera</taxon>
        <taxon>Rotifera</taxon>
        <taxon>Eurotatoria</taxon>
        <taxon>Bdelloidea</taxon>
        <taxon>Philodinida</taxon>
        <taxon>Philodinidae</taxon>
        <taxon>Rotaria</taxon>
    </lineage>
</organism>
<dbReference type="InterPro" id="IPR038576">
    <property type="entry name" value="Methyltransf_Zn-bd_dom_put_sf"/>
</dbReference>
<dbReference type="Proteomes" id="UP000663889">
    <property type="component" value="Unassembled WGS sequence"/>
</dbReference>
<comment type="caution">
    <text evidence="3">The sequence shown here is derived from an EMBL/GenBank/DDBJ whole genome shotgun (WGS) entry which is preliminary data.</text>
</comment>